<evidence type="ECO:0000256" key="4">
    <source>
        <dbReference type="SAM" id="Phobius"/>
    </source>
</evidence>
<organism evidence="8 9">
    <name type="scientific">Enterococcus mundtii</name>
    <dbReference type="NCBI Taxonomy" id="53346"/>
    <lineage>
        <taxon>Bacteria</taxon>
        <taxon>Bacillati</taxon>
        <taxon>Bacillota</taxon>
        <taxon>Bacilli</taxon>
        <taxon>Lactobacillales</taxon>
        <taxon>Enterococcaceae</taxon>
        <taxon>Enterococcus</taxon>
    </lineage>
</organism>
<protein>
    <recommendedName>
        <fullName evidence="10">HlyD family secretion protein</fullName>
    </recommendedName>
</protein>
<dbReference type="SUPFAM" id="SSF111369">
    <property type="entry name" value="HlyD-like secretion proteins"/>
    <property type="match status" value="1"/>
</dbReference>
<dbReference type="PANTHER" id="PTHR32347">
    <property type="entry name" value="EFFLUX SYSTEM COMPONENT YKNX-RELATED"/>
    <property type="match status" value="1"/>
</dbReference>
<keyword evidence="2" id="KW-0175">Coiled coil</keyword>
<sequence>MRKHIKKSKRSILIISVLVIISSLGWTGAWVINRHEEPSITRISLQDLQPKNDFQLVGSIEPAKTVEVKVDSKRGAVVERKVEAGDHVKAGQALFVYSNPEGALAIKEAEQTTANRTRALEQARRQNNQKWEQYNKVTNQLEETKQKLTSAEEEDKEALEERKTDLEMQQSQLLLDAQNLESSIGGAELELERAELELRSVKEQHGSDVVNADIDGIIKDVDERQMNMSSSESVPENPFMTIVDTSRLYLKGTVDEFRRNQLEPGQKVQLRDRNGGSQRWSGQITRVGEMKEPSVVIEEQGANPNLSQFHFEVVLDESEEPPSIGIHCFVELIEEDKKEVKLPKSFVFDEEGSPFIYVIDNQRIKKMKVEIGEDETDETMYLLESELDMQVELVFPRNGIKVGMDVRSNDPVD</sequence>
<name>A0A242KLQ7_ENTMU</name>
<dbReference type="Pfam" id="PF25984">
    <property type="entry name" value="BSH_YknX"/>
    <property type="match status" value="1"/>
</dbReference>
<dbReference type="EMBL" id="NGMS01000007">
    <property type="protein sequence ID" value="OTP20042.1"/>
    <property type="molecule type" value="Genomic_DNA"/>
</dbReference>
<feature type="domain" description="YknX-like beta-barrel" evidence="6">
    <location>
        <begin position="250"/>
        <end position="331"/>
    </location>
</feature>
<dbReference type="Proteomes" id="UP000195024">
    <property type="component" value="Unassembled WGS sequence"/>
</dbReference>
<dbReference type="InterPro" id="IPR058636">
    <property type="entry name" value="Beta-barrel_YknX"/>
</dbReference>
<proteinExistence type="predicted"/>
<evidence type="ECO:0000259" key="5">
    <source>
        <dbReference type="Pfam" id="PF25984"/>
    </source>
</evidence>
<dbReference type="Gene3D" id="2.40.50.100">
    <property type="match status" value="1"/>
</dbReference>
<feature type="region of interest" description="Disordered" evidence="3">
    <location>
        <begin position="144"/>
        <end position="163"/>
    </location>
</feature>
<evidence type="ECO:0000313" key="9">
    <source>
        <dbReference type="Proteomes" id="UP000195024"/>
    </source>
</evidence>
<evidence type="ECO:0000313" key="8">
    <source>
        <dbReference type="EMBL" id="OTP22176.1"/>
    </source>
</evidence>
<dbReference type="AlphaFoldDB" id="A0A242KLQ7"/>
<keyword evidence="4" id="KW-0472">Membrane</keyword>
<gene>
    <name evidence="8" type="ORF">A5802_003181</name>
    <name evidence="7" type="ORF">A5802_003270</name>
</gene>
<evidence type="ECO:0000256" key="2">
    <source>
        <dbReference type="ARBA" id="ARBA00023054"/>
    </source>
</evidence>
<evidence type="ECO:0000313" key="7">
    <source>
        <dbReference type="EMBL" id="OTP20042.1"/>
    </source>
</evidence>
<evidence type="ECO:0008006" key="10">
    <source>
        <dbReference type="Google" id="ProtNLM"/>
    </source>
</evidence>
<dbReference type="InterPro" id="IPR050465">
    <property type="entry name" value="UPF0194_transport"/>
</dbReference>
<keyword evidence="4" id="KW-0812">Transmembrane</keyword>
<dbReference type="GO" id="GO:0030313">
    <property type="term" value="C:cell envelope"/>
    <property type="evidence" value="ECO:0007669"/>
    <property type="project" value="UniProtKB-SubCell"/>
</dbReference>
<dbReference type="PANTHER" id="PTHR32347:SF14">
    <property type="entry name" value="EFFLUX SYSTEM COMPONENT YKNX-RELATED"/>
    <property type="match status" value="1"/>
</dbReference>
<evidence type="ECO:0000259" key="6">
    <source>
        <dbReference type="Pfam" id="PF25990"/>
    </source>
</evidence>
<dbReference type="InterPro" id="IPR058639">
    <property type="entry name" value="BSH_YknX-like"/>
</dbReference>
<evidence type="ECO:0000256" key="1">
    <source>
        <dbReference type="ARBA" id="ARBA00004196"/>
    </source>
</evidence>
<comment type="caution">
    <text evidence="8">The sequence shown here is derived from an EMBL/GenBank/DDBJ whole genome shotgun (WGS) entry which is preliminary data.</text>
</comment>
<feature type="domain" description="YknX-like barrel-sandwich hybrid" evidence="5">
    <location>
        <begin position="70"/>
        <end position="243"/>
    </location>
</feature>
<keyword evidence="4" id="KW-1133">Transmembrane helix</keyword>
<dbReference type="Gene3D" id="1.10.287.470">
    <property type="entry name" value="Helix hairpin bin"/>
    <property type="match status" value="1"/>
</dbReference>
<reference evidence="8 9" key="1">
    <citation type="submission" date="2017-05" db="EMBL/GenBank/DDBJ databases">
        <title>The Genome Sequence of Enterococcus mundtii 6B1_DIV0119.</title>
        <authorList>
            <consortium name="The Broad Institute Genomics Platform"/>
            <consortium name="The Broad Institute Genomic Center for Infectious Diseases"/>
            <person name="Earl A."/>
            <person name="Manson A."/>
            <person name="Schwartman J."/>
            <person name="Gilmore M."/>
            <person name="Abouelleil A."/>
            <person name="Cao P."/>
            <person name="Chapman S."/>
            <person name="Cusick C."/>
            <person name="Shea T."/>
            <person name="Young S."/>
            <person name="Neafsey D."/>
            <person name="Nusbaum C."/>
            <person name="Birren B."/>
        </authorList>
    </citation>
    <scope>NUCLEOTIDE SEQUENCE [LARGE SCALE GENOMIC DNA]</scope>
    <source>
        <strain evidence="8 9">6B1_DIV0119</strain>
    </source>
</reference>
<comment type="subcellular location">
    <subcellularLocation>
        <location evidence="1">Cell envelope</location>
    </subcellularLocation>
</comment>
<dbReference type="Pfam" id="PF25990">
    <property type="entry name" value="Beta-barrel_YknX"/>
    <property type="match status" value="1"/>
</dbReference>
<feature type="transmembrane region" description="Helical" evidence="4">
    <location>
        <begin position="12"/>
        <end position="32"/>
    </location>
</feature>
<dbReference type="EMBL" id="NGMS01000006">
    <property type="protein sequence ID" value="OTP22176.1"/>
    <property type="molecule type" value="Genomic_DNA"/>
</dbReference>
<accession>A0A242KLQ7</accession>
<evidence type="ECO:0000256" key="3">
    <source>
        <dbReference type="SAM" id="MobiDB-lite"/>
    </source>
</evidence>
<dbReference type="Gene3D" id="2.40.30.170">
    <property type="match status" value="1"/>
</dbReference>